<dbReference type="RefSeq" id="WP_124563164.1">
    <property type="nucleotide sequence ID" value="NZ_JARRRY010000005.1"/>
</dbReference>
<comment type="caution">
    <text evidence="1">The sequence shown here is derived from an EMBL/GenBank/DDBJ whole genome shotgun (WGS) entry which is preliminary data.</text>
</comment>
<accession>A0ABT6H606</accession>
<proteinExistence type="predicted"/>
<dbReference type="Pfam" id="PF14044">
    <property type="entry name" value="NETI"/>
    <property type="match status" value="1"/>
</dbReference>
<keyword evidence="2" id="KW-1185">Reference proteome</keyword>
<name>A0ABT6H606_9BACI</name>
<gene>
    <name evidence="1" type="ORF">P6P90_08950</name>
</gene>
<dbReference type="EMBL" id="JARULN010000006">
    <property type="protein sequence ID" value="MDG5754100.1"/>
    <property type="molecule type" value="Genomic_DNA"/>
</dbReference>
<dbReference type="InterPro" id="IPR025930">
    <property type="entry name" value="NETI"/>
</dbReference>
<protein>
    <submittedName>
        <fullName evidence="1">NETI motif-containing protein</fullName>
    </submittedName>
</protein>
<organism evidence="1 2">
    <name type="scientific">Ectobacillus antri</name>
    <dbReference type="NCBI Taxonomy" id="2486280"/>
    <lineage>
        <taxon>Bacteria</taxon>
        <taxon>Bacillati</taxon>
        <taxon>Bacillota</taxon>
        <taxon>Bacilli</taxon>
        <taxon>Bacillales</taxon>
        <taxon>Bacillaceae</taxon>
        <taxon>Ectobacillus</taxon>
    </lineage>
</organism>
<sequence length="69" mass="8028">MTKQVSKKKFEVLPEETISDCLARMEAEGYVPSRRTEEPVFREVMKDGKSVPEVWGRKIVFEGKLQIQK</sequence>
<evidence type="ECO:0000313" key="1">
    <source>
        <dbReference type="EMBL" id="MDG5754100.1"/>
    </source>
</evidence>
<evidence type="ECO:0000313" key="2">
    <source>
        <dbReference type="Proteomes" id="UP001218246"/>
    </source>
</evidence>
<dbReference type="Proteomes" id="UP001218246">
    <property type="component" value="Unassembled WGS sequence"/>
</dbReference>
<reference evidence="1 2" key="1">
    <citation type="submission" date="2023-04" db="EMBL/GenBank/DDBJ databases">
        <title>Ectobacillus antri isolated from activated sludge.</title>
        <authorList>
            <person name="Yan P."/>
            <person name="Liu X."/>
        </authorList>
    </citation>
    <scope>NUCLEOTIDE SEQUENCE [LARGE SCALE GENOMIC DNA]</scope>
    <source>
        <strain evidence="1 2">C18H</strain>
    </source>
</reference>